<dbReference type="GeneID" id="19462753"/>
<evidence type="ECO:0000313" key="1">
    <source>
        <dbReference type="EMBL" id="EPE30731.1"/>
    </source>
</evidence>
<dbReference type="KEGG" id="glz:GLAREA_03698"/>
<dbReference type="RefSeq" id="XP_008082142.1">
    <property type="nucleotide sequence ID" value="XM_008083951.1"/>
</dbReference>
<evidence type="ECO:0000313" key="2">
    <source>
        <dbReference type="Proteomes" id="UP000016922"/>
    </source>
</evidence>
<name>S3DFI6_GLAL2</name>
<keyword evidence="2" id="KW-1185">Reference proteome</keyword>
<dbReference type="HOGENOM" id="CLU_711838_0_0_1"/>
<gene>
    <name evidence="1" type="ORF">GLAREA_03698</name>
</gene>
<organism evidence="1 2">
    <name type="scientific">Glarea lozoyensis (strain ATCC 20868 / MF5171)</name>
    <dbReference type="NCBI Taxonomy" id="1116229"/>
    <lineage>
        <taxon>Eukaryota</taxon>
        <taxon>Fungi</taxon>
        <taxon>Dikarya</taxon>
        <taxon>Ascomycota</taxon>
        <taxon>Pezizomycotina</taxon>
        <taxon>Leotiomycetes</taxon>
        <taxon>Helotiales</taxon>
        <taxon>Helotiaceae</taxon>
        <taxon>Glarea</taxon>
    </lineage>
</organism>
<reference evidence="1 2" key="1">
    <citation type="journal article" date="2013" name="BMC Genomics">
        <title>Genomics-driven discovery of the pneumocandin biosynthetic gene cluster in the fungus Glarea lozoyensis.</title>
        <authorList>
            <person name="Chen L."/>
            <person name="Yue Q."/>
            <person name="Zhang X."/>
            <person name="Xiang M."/>
            <person name="Wang C."/>
            <person name="Li S."/>
            <person name="Che Y."/>
            <person name="Ortiz-Lopez F.J."/>
            <person name="Bills G.F."/>
            <person name="Liu X."/>
            <person name="An Z."/>
        </authorList>
    </citation>
    <scope>NUCLEOTIDE SEQUENCE [LARGE SCALE GENOMIC DNA]</scope>
    <source>
        <strain evidence="2">ATCC 20868 / MF5171</strain>
    </source>
</reference>
<dbReference type="AlphaFoldDB" id="S3DFI6"/>
<proteinExistence type="predicted"/>
<sequence>MLLANDEQNSRPRGSFAGSKARRQLFALQPGPYSSAGKLVTVDVKRVVWFPNVDKVVRETPPVRVVEVLNIVLDVLVNGGPVVVLNVDVVSVKVVVLRGADVVMEEVSEDSAKEVLDKLVVDVSVDDIEEVVDSSEEFVNEVLERVVVEVSVNDVVDIVDVVVDVSDEMVADALEELEVDVSVEDVVNAVDVSDEFASDVLDRLVVDGSAEDVVDIVVEVSDEFVKEVLETLVVGASVVDVFEKNVKDIGVPVVILEVVELLPSVEVVVVAVASMPEFEVTKLVGKELVVLLVAVALGNPVELLDVVSSVNVVEEEVVVRVVVEELKNPEVVLLVVVSNVNDVKYELLDKLEDRLELRLVDILEERLLDKLLDILEKQLAGQGDVAED</sequence>
<protein>
    <submittedName>
        <fullName evidence="1">Uncharacterized protein</fullName>
    </submittedName>
</protein>
<dbReference type="Proteomes" id="UP000016922">
    <property type="component" value="Unassembled WGS sequence"/>
</dbReference>
<dbReference type="EMBL" id="KE145363">
    <property type="protein sequence ID" value="EPE30731.1"/>
    <property type="molecule type" value="Genomic_DNA"/>
</dbReference>
<accession>S3DFI6</accession>